<dbReference type="EnsemblPlants" id="evm.model.05.1791">
    <property type="protein sequence ID" value="cds.evm.model.05.1791"/>
    <property type="gene ID" value="evm.TU.05.1791"/>
</dbReference>
<dbReference type="Proteomes" id="UP000596661">
    <property type="component" value="Chromosome 5"/>
</dbReference>
<sequence length="88" mass="9880">MPICPRSVVVLFRFGLLSVVRSILVPISSCPTCGPESVLLSIVAEQKSRKRDIDLKVFEYCDDPCKLANEASVLCWITEKCARIFVEF</sequence>
<feature type="signal peptide" evidence="1">
    <location>
        <begin position="1"/>
        <end position="22"/>
    </location>
</feature>
<dbReference type="Gramene" id="evm.model.05.1791">
    <property type="protein sequence ID" value="cds.evm.model.05.1791"/>
    <property type="gene ID" value="evm.TU.05.1791"/>
</dbReference>
<feature type="chain" id="PRO_5030856466" description="Secreted protein" evidence="1">
    <location>
        <begin position="23"/>
        <end position="88"/>
    </location>
</feature>
<keyword evidence="3" id="KW-1185">Reference proteome</keyword>
<dbReference type="EMBL" id="UZAU01000545">
    <property type="status" value="NOT_ANNOTATED_CDS"/>
    <property type="molecule type" value="Genomic_DNA"/>
</dbReference>
<evidence type="ECO:0000256" key="1">
    <source>
        <dbReference type="SAM" id="SignalP"/>
    </source>
</evidence>
<reference evidence="2" key="1">
    <citation type="submission" date="2018-11" db="EMBL/GenBank/DDBJ databases">
        <authorList>
            <person name="Grassa J C."/>
        </authorList>
    </citation>
    <scope>NUCLEOTIDE SEQUENCE [LARGE SCALE GENOMIC DNA]</scope>
</reference>
<proteinExistence type="predicted"/>
<evidence type="ECO:0008006" key="4">
    <source>
        <dbReference type="Google" id="ProtNLM"/>
    </source>
</evidence>
<name>A0A803PMV1_CANSA</name>
<organism evidence="2 3">
    <name type="scientific">Cannabis sativa</name>
    <name type="common">Hemp</name>
    <name type="synonym">Marijuana</name>
    <dbReference type="NCBI Taxonomy" id="3483"/>
    <lineage>
        <taxon>Eukaryota</taxon>
        <taxon>Viridiplantae</taxon>
        <taxon>Streptophyta</taxon>
        <taxon>Embryophyta</taxon>
        <taxon>Tracheophyta</taxon>
        <taxon>Spermatophyta</taxon>
        <taxon>Magnoliopsida</taxon>
        <taxon>eudicotyledons</taxon>
        <taxon>Gunneridae</taxon>
        <taxon>Pentapetalae</taxon>
        <taxon>rosids</taxon>
        <taxon>fabids</taxon>
        <taxon>Rosales</taxon>
        <taxon>Cannabaceae</taxon>
        <taxon>Cannabis</taxon>
    </lineage>
</organism>
<reference evidence="2" key="2">
    <citation type="submission" date="2021-03" db="UniProtKB">
        <authorList>
            <consortium name="EnsemblPlants"/>
        </authorList>
    </citation>
    <scope>IDENTIFICATION</scope>
</reference>
<protein>
    <recommendedName>
        <fullName evidence="4">Secreted protein</fullName>
    </recommendedName>
</protein>
<dbReference type="AlphaFoldDB" id="A0A803PMV1"/>
<evidence type="ECO:0000313" key="2">
    <source>
        <dbReference type="EnsemblPlants" id="cds.evm.model.05.1791"/>
    </source>
</evidence>
<evidence type="ECO:0000313" key="3">
    <source>
        <dbReference type="Proteomes" id="UP000596661"/>
    </source>
</evidence>
<keyword evidence="1" id="KW-0732">Signal</keyword>
<accession>A0A803PMV1</accession>